<keyword evidence="14 18" id="KW-1015">Disulfide bond</keyword>
<evidence type="ECO:0000256" key="12">
    <source>
        <dbReference type="ARBA" id="ARBA00023027"/>
    </source>
</evidence>
<feature type="transmembrane region" description="Helical" evidence="18">
    <location>
        <begin position="574"/>
        <end position="590"/>
    </location>
</feature>
<evidence type="ECO:0000256" key="8">
    <source>
        <dbReference type="ARBA" id="ARBA00022748"/>
    </source>
</evidence>
<dbReference type="EC" id="1.8.1.8" evidence="18"/>
<evidence type="ECO:0000256" key="18">
    <source>
        <dbReference type="HAMAP-Rule" id="MF_00399"/>
    </source>
</evidence>
<evidence type="ECO:0000313" key="20">
    <source>
        <dbReference type="EMBL" id="GAB55427.1"/>
    </source>
</evidence>
<evidence type="ECO:0000256" key="9">
    <source>
        <dbReference type="ARBA" id="ARBA00022982"/>
    </source>
</evidence>
<dbReference type="PROSITE" id="PS00194">
    <property type="entry name" value="THIOREDOXIN_1"/>
    <property type="match status" value="1"/>
</dbReference>
<dbReference type="NCBIfam" id="NF001419">
    <property type="entry name" value="PRK00293.1"/>
    <property type="match status" value="1"/>
</dbReference>
<keyword evidence="15 18" id="KW-0676">Redox-active center</keyword>
<feature type="transmembrane region" description="Helical" evidence="18">
    <location>
        <begin position="429"/>
        <end position="451"/>
    </location>
</feature>
<comment type="catalytic activity">
    <reaction evidence="16 18">
        <text>[protein]-dithiol + NAD(+) = [protein]-disulfide + NADH + H(+)</text>
        <dbReference type="Rhea" id="RHEA:18749"/>
        <dbReference type="Rhea" id="RHEA-COMP:10593"/>
        <dbReference type="Rhea" id="RHEA-COMP:10594"/>
        <dbReference type="ChEBI" id="CHEBI:15378"/>
        <dbReference type="ChEBI" id="CHEBI:29950"/>
        <dbReference type="ChEBI" id="CHEBI:50058"/>
        <dbReference type="ChEBI" id="CHEBI:57540"/>
        <dbReference type="ChEBI" id="CHEBI:57945"/>
        <dbReference type="EC" id="1.8.1.8"/>
    </reaction>
</comment>
<comment type="caution">
    <text evidence="20">The sequence shown here is derived from an EMBL/GenBank/DDBJ whole genome shotgun (WGS) entry which is preliminary data.</text>
</comment>
<dbReference type="eggNOG" id="COG4232">
    <property type="taxonomic scope" value="Bacteria"/>
</dbReference>
<dbReference type="InterPro" id="IPR022910">
    <property type="entry name" value="Thiol_diS_interchange_DbsD"/>
</dbReference>
<dbReference type="GO" id="GO:0047134">
    <property type="term" value="F:protein-disulfide reductase [NAD(P)H] activity"/>
    <property type="evidence" value="ECO:0007669"/>
    <property type="project" value="UniProtKB-UniRule"/>
</dbReference>
<dbReference type="InterPro" id="IPR017937">
    <property type="entry name" value="Thioredoxin_CS"/>
</dbReference>
<dbReference type="Gene3D" id="3.40.30.10">
    <property type="entry name" value="Glutaredoxin"/>
    <property type="match status" value="1"/>
</dbReference>
<keyword evidence="21" id="KW-1185">Reference proteome</keyword>
<gene>
    <name evidence="18 20" type="primary">dsbD</name>
    <name evidence="20" type="ORF">GPUN_1303</name>
</gene>
<dbReference type="SUPFAM" id="SSF74863">
    <property type="entry name" value="Thiol:disulfide interchange protein DsbD, N-terminal domain (DsbD-alpha)"/>
    <property type="match status" value="2"/>
</dbReference>
<dbReference type="GO" id="GO:0009055">
    <property type="term" value="F:electron transfer activity"/>
    <property type="evidence" value="ECO:0007669"/>
    <property type="project" value="UniProtKB-UniRule"/>
</dbReference>
<accession>H5TAV0</accession>
<dbReference type="InterPro" id="IPR028250">
    <property type="entry name" value="DsbDN"/>
</dbReference>
<keyword evidence="12 18" id="KW-0520">NAD</keyword>
<name>H5TAV0_9ALTE</name>
<dbReference type="CDD" id="cd02953">
    <property type="entry name" value="DsbDgamma"/>
    <property type="match status" value="1"/>
</dbReference>
<evidence type="ECO:0000256" key="10">
    <source>
        <dbReference type="ARBA" id="ARBA00022989"/>
    </source>
</evidence>
<evidence type="ECO:0000313" key="21">
    <source>
        <dbReference type="Proteomes" id="UP000053586"/>
    </source>
</evidence>
<evidence type="ECO:0000256" key="2">
    <source>
        <dbReference type="ARBA" id="ARBA00007241"/>
    </source>
</evidence>
<dbReference type="Pfam" id="PF13899">
    <property type="entry name" value="Thioredoxin_7"/>
    <property type="match status" value="1"/>
</dbReference>
<evidence type="ECO:0000256" key="3">
    <source>
        <dbReference type="ARBA" id="ARBA00022448"/>
    </source>
</evidence>
<keyword evidence="6 18" id="KW-0812">Transmembrane</keyword>
<reference evidence="20 21" key="2">
    <citation type="journal article" date="2017" name="Antonie Van Leeuwenhoek">
        <title>Rhizobium rhizosphaerae sp. nov., a novel species isolated from rice rhizosphere.</title>
        <authorList>
            <person name="Zhao J.J."/>
            <person name="Zhang J."/>
            <person name="Zhang R.J."/>
            <person name="Zhang C.W."/>
            <person name="Yin H.Q."/>
            <person name="Zhang X.X."/>
        </authorList>
    </citation>
    <scope>NUCLEOTIDE SEQUENCE [LARGE SCALE GENOMIC DNA]</scope>
    <source>
        <strain evidence="20 21">ACAM 611</strain>
    </source>
</reference>
<keyword evidence="13 18" id="KW-0472">Membrane</keyword>
<feature type="transmembrane region" description="Helical" evidence="18">
    <location>
        <begin position="393"/>
        <end position="417"/>
    </location>
</feature>
<dbReference type="InterPro" id="IPR003834">
    <property type="entry name" value="Cyt_c_assmbl_TM_dom"/>
</dbReference>
<feature type="disulfide bond" description="Redox-active" evidence="18">
    <location>
        <begin position="685"/>
        <end position="688"/>
    </location>
</feature>
<dbReference type="InterPro" id="IPR035671">
    <property type="entry name" value="DsbD_gamma"/>
</dbReference>
<dbReference type="SUPFAM" id="SSF52833">
    <property type="entry name" value="Thioredoxin-like"/>
    <property type="match status" value="1"/>
</dbReference>
<dbReference type="HAMAP" id="MF_00399">
    <property type="entry name" value="DbsD"/>
    <property type="match status" value="1"/>
</dbReference>
<keyword evidence="10 18" id="KW-1133">Transmembrane helix</keyword>
<comment type="similarity">
    <text evidence="2 18">Belongs to the thioredoxin family. DsbD subfamily.</text>
</comment>
<evidence type="ECO:0000256" key="14">
    <source>
        <dbReference type="ARBA" id="ARBA00023157"/>
    </source>
</evidence>
<feature type="disulfide bond" description="Redox-active" evidence="18">
    <location>
        <begin position="152"/>
        <end position="158"/>
    </location>
</feature>
<evidence type="ECO:0000256" key="4">
    <source>
        <dbReference type="ARBA" id="ARBA00022475"/>
    </source>
</evidence>
<feature type="domain" description="Thioredoxin" evidence="19">
    <location>
        <begin position="622"/>
        <end position="770"/>
    </location>
</feature>
<organism evidence="20 21">
    <name type="scientific">Glaciecola punicea ACAM 611</name>
    <dbReference type="NCBI Taxonomy" id="1121923"/>
    <lineage>
        <taxon>Bacteria</taxon>
        <taxon>Pseudomonadati</taxon>
        <taxon>Pseudomonadota</taxon>
        <taxon>Gammaproteobacteria</taxon>
        <taxon>Alteromonadales</taxon>
        <taxon>Alteromonadaceae</taxon>
        <taxon>Glaciecola</taxon>
    </lineage>
</organism>
<dbReference type="PANTHER" id="PTHR32234:SF0">
    <property type="entry name" value="THIOL:DISULFIDE INTERCHANGE PROTEIN DSBD"/>
    <property type="match status" value="1"/>
</dbReference>
<keyword evidence="8 18" id="KW-0201">Cytochrome c-type biogenesis</keyword>
<dbReference type="PANTHER" id="PTHR32234">
    <property type="entry name" value="THIOL:DISULFIDE INTERCHANGE PROTEIN DSBD"/>
    <property type="match status" value="1"/>
</dbReference>
<evidence type="ECO:0000256" key="15">
    <source>
        <dbReference type="ARBA" id="ARBA00023284"/>
    </source>
</evidence>
<dbReference type="Gene3D" id="2.60.40.1250">
    <property type="entry name" value="Thiol:disulfide interchange protein DsbD, N-terminal domain"/>
    <property type="match status" value="2"/>
</dbReference>
<dbReference type="InterPro" id="IPR036929">
    <property type="entry name" value="DsbDN_sf"/>
</dbReference>
<keyword evidence="3 18" id="KW-0813">Transport</keyword>
<keyword evidence="4 18" id="KW-1003">Cell membrane</keyword>
<comment type="subcellular location">
    <subcellularLocation>
        <location evidence="1 18">Cell inner membrane</location>
        <topology evidence="1 18">Multi-pass membrane protein</topology>
    </subcellularLocation>
</comment>
<dbReference type="EMBL" id="BAET01000012">
    <property type="protein sequence ID" value="GAB55427.1"/>
    <property type="molecule type" value="Genomic_DNA"/>
</dbReference>
<dbReference type="PROSITE" id="PS51352">
    <property type="entry name" value="THIOREDOXIN_2"/>
    <property type="match status" value="1"/>
</dbReference>
<proteinExistence type="inferred from homology"/>
<feature type="transmembrane region" description="Helical" evidence="18">
    <location>
        <begin position="348"/>
        <end position="372"/>
    </location>
</feature>
<evidence type="ECO:0000256" key="11">
    <source>
        <dbReference type="ARBA" id="ARBA00023002"/>
    </source>
</evidence>
<evidence type="ECO:0000259" key="19">
    <source>
        <dbReference type="PROSITE" id="PS51352"/>
    </source>
</evidence>
<dbReference type="GO" id="GO:0005886">
    <property type="term" value="C:plasma membrane"/>
    <property type="evidence" value="ECO:0007669"/>
    <property type="project" value="UniProtKB-SubCell"/>
</dbReference>
<evidence type="ECO:0000256" key="17">
    <source>
        <dbReference type="ARBA" id="ARBA00047804"/>
    </source>
</evidence>
<evidence type="ECO:0000256" key="5">
    <source>
        <dbReference type="ARBA" id="ARBA00022519"/>
    </source>
</evidence>
<dbReference type="RefSeq" id="WP_006004488.1">
    <property type="nucleotide sequence ID" value="NZ_BAET01000012.1"/>
</dbReference>
<evidence type="ECO:0000256" key="1">
    <source>
        <dbReference type="ARBA" id="ARBA00004429"/>
    </source>
</evidence>
<dbReference type="Proteomes" id="UP000053586">
    <property type="component" value="Unassembled WGS sequence"/>
</dbReference>
<keyword evidence="7" id="KW-0732">Signal</keyword>
<feature type="transmembrane region" description="Helical" evidence="18">
    <location>
        <begin position="508"/>
        <end position="531"/>
    </location>
</feature>
<keyword evidence="11 18" id="KW-0560">Oxidoreductase</keyword>
<feature type="transmembrane region" description="Helical" evidence="18">
    <location>
        <begin position="543"/>
        <end position="562"/>
    </location>
</feature>
<dbReference type="Pfam" id="PF11412">
    <property type="entry name" value="DsbD_N"/>
    <property type="match status" value="2"/>
</dbReference>
<keyword evidence="5 18" id="KW-0997">Cell inner membrane</keyword>
<evidence type="ECO:0000256" key="16">
    <source>
        <dbReference type="ARBA" id="ARBA00047388"/>
    </source>
</evidence>
<comment type="catalytic activity">
    <reaction evidence="17 18">
        <text>[protein]-dithiol + NADP(+) = [protein]-disulfide + NADPH + H(+)</text>
        <dbReference type="Rhea" id="RHEA:18753"/>
        <dbReference type="Rhea" id="RHEA-COMP:10593"/>
        <dbReference type="Rhea" id="RHEA-COMP:10594"/>
        <dbReference type="ChEBI" id="CHEBI:15378"/>
        <dbReference type="ChEBI" id="CHEBI:29950"/>
        <dbReference type="ChEBI" id="CHEBI:50058"/>
        <dbReference type="ChEBI" id="CHEBI:57783"/>
        <dbReference type="ChEBI" id="CHEBI:58349"/>
        <dbReference type="EC" id="1.8.1.8"/>
    </reaction>
</comment>
<comment type="function">
    <text evidence="18">Required to facilitate the formation of correct disulfide bonds in some periplasmic proteins and for the assembly of the periplasmic c-type cytochromes. Acts by transferring electrons from cytoplasmic thioredoxin to the periplasm. This transfer involves a cascade of disulfide bond formation and reduction steps.</text>
</comment>
<comment type="caution">
    <text evidence="18">Lacks conserved residue(s) required for the propagation of feature annotation.</text>
</comment>
<evidence type="ECO:0000256" key="7">
    <source>
        <dbReference type="ARBA" id="ARBA00022729"/>
    </source>
</evidence>
<dbReference type="AlphaFoldDB" id="H5TAV0"/>
<dbReference type="GO" id="GO:0017004">
    <property type="term" value="P:cytochrome complex assembly"/>
    <property type="evidence" value="ECO:0007669"/>
    <property type="project" value="UniProtKB-UniRule"/>
</dbReference>
<evidence type="ECO:0000256" key="6">
    <source>
        <dbReference type="ARBA" id="ARBA00022692"/>
    </source>
</evidence>
<feature type="transmembrane region" description="Helical" evidence="18">
    <location>
        <begin position="602"/>
        <end position="622"/>
    </location>
</feature>
<reference evidence="20 21" key="1">
    <citation type="journal article" date="2012" name="J. Bacteriol.">
        <title>Genome sequence of proteorhodopsin-containing sea ice bacterium Glaciecola punicea ACAM 611T.</title>
        <authorList>
            <person name="Qin Q.-L."/>
            <person name="Xie B.-B."/>
            <person name="Shu Y.-L."/>
            <person name="Rong J.-C."/>
            <person name="Zhao D.-L."/>
            <person name="Zhang X.-Y."/>
            <person name="Chen X.-L."/>
            <person name="Zhou B.-C."/>
            <person name="Zhanga Y.-Z."/>
        </authorList>
    </citation>
    <scope>NUCLEOTIDE SEQUENCE [LARGE SCALE GENOMIC DNA]</scope>
    <source>
        <strain evidence="20 21">ACAM 611</strain>
    </source>
</reference>
<dbReference type="GO" id="GO:0045454">
    <property type="term" value="P:cell redox homeostasis"/>
    <property type="evidence" value="ECO:0007669"/>
    <property type="project" value="TreeGrafter"/>
</dbReference>
<keyword evidence="9 18" id="KW-0249">Electron transport</keyword>
<protein>
    <recommendedName>
        <fullName evidence="18">Thiol:disulfide interchange protein DsbD</fullName>
        <ecNumber evidence="18">1.8.1.8</ecNumber>
    </recommendedName>
    <alternativeName>
        <fullName evidence="18">Protein-disulfide reductase</fullName>
        <shortName evidence="18">Disulfide reductase</shortName>
    </alternativeName>
</protein>
<feature type="transmembrane region" description="Helical" evidence="18">
    <location>
        <begin position="472"/>
        <end position="502"/>
    </location>
</feature>
<dbReference type="Pfam" id="PF02683">
    <property type="entry name" value="DsbD_TM"/>
    <property type="match status" value="1"/>
</dbReference>
<dbReference type="InterPro" id="IPR036249">
    <property type="entry name" value="Thioredoxin-like_sf"/>
</dbReference>
<sequence>MQKLAQSHYILALKPHMAFCQRAGIMLAFIFALMLSTLGVSGFTSAQTTPESIFSDSPTFLKVDEAFGFDFEQQNGKLIVKWTIADGYYLYKRQFKAAGKNALVGEPLYPAHEQIEDEFFGLSDVFFDDMQMVYPIIKAQQDGSIKIRFQGCAKAGLCYPPTTKVVFLDAFSTGLLSPEQAFTAALVQSTSTELVFDLSTAPGYFLRKDSISIESFIHEFGEPLFLDNEELDNEKSDNEGLSTPGEKSKTGYVKQALTPTGITDVFYDKVSVTFPIISTDSQSQAPPMVDLFFAGCANENICYQSISVTLDANNIGVIAPQRMPLVDNSAPVSEQFTLAEKLLSDQSIFISLGLLTLLGLGLAFTPCVYPMYPILSSIVLGKGKKQLKTSHAFALSFVFVQGMAITYSIIGLIVASAGVRFQAALQHPVLLVIFIVLFVVLALAMFGLYEIQMPSKWQNKLNSLSDEQKQGNFFGVFVMGIVAGLVASPCTTAPLTAVLIVVAQSDSLAFGFFSLYALSIGMGIPLILFGITGGKLLPKAGAWMNVIKVTFGFMMLTVAILFVERFIVADWTDLLWAALGLGLFAYWYTVNQNTQMSFAKGLRTTISLGGLVFVIIFSIQALQKVDLIPTIVSNNAGSGAQGTGSNAFEHPEFMVVRDLADFRQKLNEANEQGKPVMLDLYADWCVACKEFEKYTFPAPQVVDALSQAVWMQLDLTDNTPSNFEFQEQFGIVGLPTIMFFNQQGIELERARVTGFMKADVFADHAKNTLPKS</sequence>
<dbReference type="InterPro" id="IPR013766">
    <property type="entry name" value="Thioredoxin_domain"/>
</dbReference>
<evidence type="ECO:0000256" key="13">
    <source>
        <dbReference type="ARBA" id="ARBA00023136"/>
    </source>
</evidence>
<dbReference type="STRING" id="56804.BAE46_06455"/>